<dbReference type="AlphaFoldDB" id="A0A7H0HQ22"/>
<name>A0A7H0HQ22_9ACTN</name>
<accession>A0A7H0HQ22</accession>
<dbReference type="EMBL" id="CP060825">
    <property type="protein sequence ID" value="QNP62638.1"/>
    <property type="molecule type" value="Genomic_DNA"/>
</dbReference>
<keyword evidence="2" id="KW-1185">Reference proteome</keyword>
<organism evidence="1 2">
    <name type="scientific">Streptomyces genisteinicus</name>
    <dbReference type="NCBI Taxonomy" id="2768068"/>
    <lineage>
        <taxon>Bacteria</taxon>
        <taxon>Bacillati</taxon>
        <taxon>Actinomycetota</taxon>
        <taxon>Actinomycetes</taxon>
        <taxon>Kitasatosporales</taxon>
        <taxon>Streptomycetaceae</taxon>
        <taxon>Streptomyces</taxon>
    </lineage>
</organism>
<dbReference type="Proteomes" id="UP000516230">
    <property type="component" value="Chromosome"/>
</dbReference>
<sequence length="90" mass="9832">MVGREIAAADHPSKEVRAVLKRLVEGGWVLRSEAHWGTLYCPCPDHCTVIRVGGTPKNPGQEARRIGRKAKWCPLPPDDPRAALRGGVVN</sequence>
<dbReference type="RefSeq" id="WP_187739822.1">
    <property type="nucleotide sequence ID" value="NZ_CP060825.1"/>
</dbReference>
<dbReference type="KEGG" id="sgj:IAG43_06600"/>
<proteinExistence type="predicted"/>
<protein>
    <submittedName>
        <fullName evidence="1">Uncharacterized protein</fullName>
    </submittedName>
</protein>
<gene>
    <name evidence="1" type="ORF">IAG43_06600</name>
</gene>
<reference evidence="1 2" key="1">
    <citation type="submission" date="2020-08" db="EMBL/GenBank/DDBJ databases">
        <title>A novel species.</title>
        <authorList>
            <person name="Gao J."/>
        </authorList>
    </citation>
    <scope>NUCLEOTIDE SEQUENCE [LARGE SCALE GENOMIC DNA]</scope>
    <source>
        <strain evidence="1 2">CRPJ-33</strain>
    </source>
</reference>
<evidence type="ECO:0000313" key="2">
    <source>
        <dbReference type="Proteomes" id="UP000516230"/>
    </source>
</evidence>
<evidence type="ECO:0000313" key="1">
    <source>
        <dbReference type="EMBL" id="QNP62638.1"/>
    </source>
</evidence>